<dbReference type="Pfam" id="PF13527">
    <property type="entry name" value="Acetyltransf_9"/>
    <property type="match status" value="1"/>
</dbReference>
<feature type="domain" description="N-acetyltransferase" evidence="1">
    <location>
        <begin position="1"/>
        <end position="147"/>
    </location>
</feature>
<evidence type="ECO:0000259" key="1">
    <source>
        <dbReference type="PROSITE" id="PS51186"/>
    </source>
</evidence>
<protein>
    <submittedName>
        <fullName evidence="2">GNAT family N-acetyltransferase</fullName>
    </submittedName>
</protein>
<accession>A0A5D4TAS4</accession>
<dbReference type="OrthoDB" id="5570877at2"/>
<dbReference type="Proteomes" id="UP000324517">
    <property type="component" value="Unassembled WGS sequence"/>
</dbReference>
<sequence>MNIRRYKETDLPQIQSLFQKVFKHERSDRAWKWKFSDTPEELNPWILVCEDGGKIIGHISLWVHDAYIDGKKNKIGLRVDTMVDPDARGKGVYQKLNNLLLEEAKKDGIAFLYGFPAPKAKELFIKYTDASHLLNVPRYVRIQKPISLLASKVKPLKIAKPLDKLFAVVRAPKYKFNLESREIKKCDGDFDGLAERCRSLSKALLVRNASYLNWRYLDHPEKEYKIQAIFEAGQMKGYIVTCQVWKNNMLSGLIVDWLAESEDKYWEELLGLALAELKDADIVQTWVLPDTISEKVLQKGGLTHKDSPMPLVGKELNDETIPLRKYENWYITPGDVDSF</sequence>
<dbReference type="InterPro" id="IPR016181">
    <property type="entry name" value="Acyl_CoA_acyltransferase"/>
</dbReference>
<dbReference type="CDD" id="cd04301">
    <property type="entry name" value="NAT_SF"/>
    <property type="match status" value="1"/>
</dbReference>
<dbReference type="RefSeq" id="WP_148979254.1">
    <property type="nucleotide sequence ID" value="NZ_JBNILM010000004.1"/>
</dbReference>
<name>A0A5D4TAS4_9BACI</name>
<dbReference type="EMBL" id="VTET01000004">
    <property type="protein sequence ID" value="TYS72389.1"/>
    <property type="molecule type" value="Genomic_DNA"/>
</dbReference>
<dbReference type="Gene3D" id="3.40.630.30">
    <property type="match status" value="1"/>
</dbReference>
<dbReference type="InterPro" id="IPR000182">
    <property type="entry name" value="GNAT_dom"/>
</dbReference>
<gene>
    <name evidence="2" type="ORF">FZC75_10575</name>
</gene>
<evidence type="ECO:0000313" key="2">
    <source>
        <dbReference type="EMBL" id="TYS72389.1"/>
    </source>
</evidence>
<evidence type="ECO:0000313" key="3">
    <source>
        <dbReference type="Proteomes" id="UP000324517"/>
    </source>
</evidence>
<dbReference type="GO" id="GO:0016747">
    <property type="term" value="F:acyltransferase activity, transferring groups other than amino-acyl groups"/>
    <property type="evidence" value="ECO:0007669"/>
    <property type="project" value="InterPro"/>
</dbReference>
<dbReference type="SUPFAM" id="SSF55729">
    <property type="entry name" value="Acyl-CoA N-acyltransferases (Nat)"/>
    <property type="match status" value="1"/>
</dbReference>
<keyword evidence="2" id="KW-0808">Transferase</keyword>
<proteinExistence type="predicted"/>
<reference evidence="2 3" key="1">
    <citation type="submission" date="2019-08" db="EMBL/GenBank/DDBJ databases">
        <title>Bacillus genomes from the desert of Cuatro Cienegas, Coahuila.</title>
        <authorList>
            <person name="Olmedo-Alvarez G."/>
        </authorList>
    </citation>
    <scope>NUCLEOTIDE SEQUENCE [LARGE SCALE GENOMIC DNA]</scope>
    <source>
        <strain evidence="2 3">CH98b_3T</strain>
    </source>
</reference>
<comment type="caution">
    <text evidence="2">The sequence shown here is derived from an EMBL/GenBank/DDBJ whole genome shotgun (WGS) entry which is preliminary data.</text>
</comment>
<dbReference type="AlphaFoldDB" id="A0A5D4TAS4"/>
<organism evidence="2 3">
    <name type="scientific">Sutcliffiella horikoshii</name>
    <dbReference type="NCBI Taxonomy" id="79883"/>
    <lineage>
        <taxon>Bacteria</taxon>
        <taxon>Bacillati</taxon>
        <taxon>Bacillota</taxon>
        <taxon>Bacilli</taxon>
        <taxon>Bacillales</taxon>
        <taxon>Bacillaceae</taxon>
        <taxon>Sutcliffiella</taxon>
    </lineage>
</organism>
<dbReference type="PROSITE" id="PS51186">
    <property type="entry name" value="GNAT"/>
    <property type="match status" value="1"/>
</dbReference>